<feature type="disulfide bond" evidence="6">
    <location>
        <begin position="183"/>
        <end position="193"/>
    </location>
</feature>
<keyword evidence="6" id="KW-1015">Disulfide bond</keyword>
<dbReference type="PANTHER" id="PTHR15332:SF175">
    <property type="entry name" value="PROPROTEIN CONVERTASE SUBTILISIN_KEXIN TYPE 5-LIKE"/>
    <property type="match status" value="1"/>
</dbReference>
<dbReference type="PROSITE" id="PS01248">
    <property type="entry name" value="EGF_LAM_1"/>
    <property type="match status" value="1"/>
</dbReference>
<evidence type="ECO:0000313" key="11">
    <source>
        <dbReference type="EMBL" id="KAK7438410.1"/>
    </source>
</evidence>
<evidence type="ECO:0000256" key="3">
    <source>
        <dbReference type="ARBA" id="ARBA00022536"/>
    </source>
</evidence>
<dbReference type="CDD" id="cd00064">
    <property type="entry name" value="FU"/>
    <property type="match status" value="3"/>
</dbReference>
<keyword evidence="4 9" id="KW-0732">Signal</keyword>
<dbReference type="Gene3D" id="2.10.220.10">
    <property type="entry name" value="Hormone Receptor, Insulin-like Growth Factor Receptor 1, Chain A, domain 2"/>
    <property type="match status" value="4"/>
</dbReference>
<dbReference type="SMART" id="SM00180">
    <property type="entry name" value="EGF_Lam"/>
    <property type="match status" value="2"/>
</dbReference>
<sequence length="811" mass="83789">MILLSTVSLILSATTVAQSTSVVCVPGQCLEGASNTTIGITVSASGAPSDALLLPGEYTTSTDPQFLHDLLTSSSVSFSPSAGFENSTQSNSLPLNVALDPGFAIYSESLYAGSAGFSALPASPIINASTPITASSFTLSQNVWVALEMGSNGRVIFWESVPDASQLPVSGGMSLVDIQSSACSPPCSINGVCSASGTCTCPSGFTGQSCESCASGHFGPTCQPCPSNCSSCDEGVTGTGTCLSTNVTNAPSSCNCLNGECGSNGQCSCKPGWTTADNGTACAKCASGFFLTSTGECSICQIGCTSCADGTGECLACASGFTQDGNDKTKCNAVKSTTSDGTACPDGSFGSGSSCQPCSSSCQTCNGGAPSDCIICKSGTYKLNGNCVSADGNGVCAGSNLIADNNKHECDTCGPKCTSCKIPNFTTASTVNELQCTGCLPGSFLSNGTCVESCPSGTFLSEDDNTCQPCDSSCSTCAGSAKFCLSCNNNQLASSGSCVSSCPDNSIQTNSNTCASCHPDCATCSGTSFDQCSTCPPERPVLNNGRCLPVCSQSQFFDKTSGSCQSCDSSCSSCSGSGSSNCLACSSSSQVLSGGTCVDANCNGTSSVVRGLGVCLSDLVVSNSTSGSLPTIPGLSDPTQQTSSRKLEWWEILLMALGCAFIFLVFILWWRRRARKRREQKTKQFAAARGLDGKKGWVERLIRFGERLFGHRKTHITPYPPPSEAKERDLEAEKIELLKLRNAEEARHNMEVEKMMLYGDYEYDRGDFDSRMDGSSLYTQVTGAPSKGHQVKQPVKMGTTAGSSSSRNLLD</sequence>
<dbReference type="InterPro" id="IPR006212">
    <property type="entry name" value="Furin_repeat"/>
</dbReference>
<proteinExistence type="predicted"/>
<reference evidence="11 12" key="1">
    <citation type="submission" date="2024-01" db="EMBL/GenBank/DDBJ databases">
        <title>A draft genome for the cacao thread blight pathogen Marasmiellus scandens.</title>
        <authorList>
            <person name="Baruah I.K."/>
            <person name="Leung J."/>
            <person name="Bukari Y."/>
            <person name="Amoako-Attah I."/>
            <person name="Meinhardt L.W."/>
            <person name="Bailey B.A."/>
            <person name="Cohen S.P."/>
        </authorList>
    </citation>
    <scope>NUCLEOTIDE SEQUENCE [LARGE SCALE GENOMIC DNA]</scope>
    <source>
        <strain evidence="11 12">GH-19</strain>
    </source>
</reference>
<dbReference type="PROSITE" id="PS00022">
    <property type="entry name" value="EGF_1"/>
    <property type="match status" value="1"/>
</dbReference>
<dbReference type="CDD" id="cd00055">
    <property type="entry name" value="EGF_Lam"/>
    <property type="match status" value="1"/>
</dbReference>
<gene>
    <name evidence="11" type="ORF">VKT23_018023</name>
</gene>
<feature type="region of interest" description="Disordered" evidence="7">
    <location>
        <begin position="776"/>
        <end position="811"/>
    </location>
</feature>
<feature type="signal peptide" evidence="9">
    <location>
        <begin position="1"/>
        <end position="17"/>
    </location>
</feature>
<dbReference type="InterPro" id="IPR002049">
    <property type="entry name" value="LE_dom"/>
</dbReference>
<evidence type="ECO:0000256" key="1">
    <source>
        <dbReference type="ARBA" id="ARBA00004613"/>
    </source>
</evidence>
<evidence type="ECO:0000313" key="12">
    <source>
        <dbReference type="Proteomes" id="UP001498398"/>
    </source>
</evidence>
<dbReference type="Pfam" id="PF23106">
    <property type="entry name" value="EGF_Teneurin"/>
    <property type="match status" value="1"/>
</dbReference>
<dbReference type="InterPro" id="IPR009030">
    <property type="entry name" value="Growth_fac_rcpt_cys_sf"/>
</dbReference>
<feature type="chain" id="PRO_5047048696" description="EGF-like domain-containing protein" evidence="9">
    <location>
        <begin position="18"/>
        <end position="811"/>
    </location>
</feature>
<dbReference type="SMART" id="SM00181">
    <property type="entry name" value="EGF"/>
    <property type="match status" value="6"/>
</dbReference>
<comment type="subcellular location">
    <subcellularLocation>
        <location evidence="1">Secreted</location>
    </subcellularLocation>
</comment>
<dbReference type="Pfam" id="PF15913">
    <property type="entry name" value="Furin-like_2"/>
    <property type="match status" value="1"/>
</dbReference>
<comment type="caution">
    <text evidence="11">The sequence shown here is derived from an EMBL/GenBank/DDBJ whole genome shotgun (WGS) entry which is preliminary data.</text>
</comment>
<dbReference type="InterPro" id="IPR000742">
    <property type="entry name" value="EGF"/>
</dbReference>
<protein>
    <recommendedName>
        <fullName evidence="10">EGF-like domain-containing protein</fullName>
    </recommendedName>
</protein>
<organism evidence="11 12">
    <name type="scientific">Marasmiellus scandens</name>
    <dbReference type="NCBI Taxonomy" id="2682957"/>
    <lineage>
        <taxon>Eukaryota</taxon>
        <taxon>Fungi</taxon>
        <taxon>Dikarya</taxon>
        <taxon>Basidiomycota</taxon>
        <taxon>Agaricomycotina</taxon>
        <taxon>Agaricomycetes</taxon>
        <taxon>Agaricomycetidae</taxon>
        <taxon>Agaricales</taxon>
        <taxon>Marasmiineae</taxon>
        <taxon>Omphalotaceae</taxon>
        <taxon>Marasmiellus</taxon>
    </lineage>
</organism>
<dbReference type="SMART" id="SM00261">
    <property type="entry name" value="FU"/>
    <property type="match status" value="6"/>
</dbReference>
<dbReference type="InterPro" id="IPR043601">
    <property type="entry name" value="Rspo_Fu-CRD_dom"/>
</dbReference>
<evidence type="ECO:0000256" key="5">
    <source>
        <dbReference type="ARBA" id="ARBA00023180"/>
    </source>
</evidence>
<dbReference type="PANTHER" id="PTHR15332">
    <property type="entry name" value="PROPROTEIN CONVERTASE SUBTILISIN_KEXIN TYPE 5-LIKE"/>
    <property type="match status" value="1"/>
</dbReference>
<evidence type="ECO:0000256" key="7">
    <source>
        <dbReference type="SAM" id="MobiDB-lite"/>
    </source>
</evidence>
<evidence type="ECO:0000256" key="9">
    <source>
        <dbReference type="SAM" id="SignalP"/>
    </source>
</evidence>
<accession>A0ABR1IQ91</accession>
<keyword evidence="12" id="KW-1185">Reference proteome</keyword>
<feature type="transmembrane region" description="Helical" evidence="8">
    <location>
        <begin position="649"/>
        <end position="670"/>
    </location>
</feature>
<evidence type="ECO:0000256" key="4">
    <source>
        <dbReference type="ARBA" id="ARBA00022729"/>
    </source>
</evidence>
<comment type="caution">
    <text evidence="6">Lacks conserved residue(s) required for the propagation of feature annotation.</text>
</comment>
<dbReference type="Gene3D" id="2.10.25.10">
    <property type="entry name" value="Laminin"/>
    <property type="match status" value="1"/>
</dbReference>
<keyword evidence="8" id="KW-0472">Membrane</keyword>
<dbReference type="Proteomes" id="UP001498398">
    <property type="component" value="Unassembled WGS sequence"/>
</dbReference>
<evidence type="ECO:0000256" key="6">
    <source>
        <dbReference type="PROSITE-ProRule" id="PRU00076"/>
    </source>
</evidence>
<evidence type="ECO:0000256" key="8">
    <source>
        <dbReference type="SAM" id="Phobius"/>
    </source>
</evidence>
<keyword evidence="2" id="KW-0964">Secreted</keyword>
<dbReference type="SUPFAM" id="SSF57184">
    <property type="entry name" value="Growth factor receptor domain"/>
    <property type="match status" value="4"/>
</dbReference>
<evidence type="ECO:0000256" key="2">
    <source>
        <dbReference type="ARBA" id="ARBA00022525"/>
    </source>
</evidence>
<keyword evidence="5" id="KW-0325">Glycoprotein</keyword>
<feature type="domain" description="EGF-like" evidence="10">
    <location>
        <begin position="179"/>
        <end position="211"/>
    </location>
</feature>
<keyword evidence="8" id="KW-1133">Transmembrane helix</keyword>
<feature type="disulfide bond" evidence="6">
    <location>
        <begin position="201"/>
        <end position="210"/>
    </location>
</feature>
<name>A0ABR1IQ91_9AGAR</name>
<dbReference type="EMBL" id="JBANRG010000079">
    <property type="protein sequence ID" value="KAK7438410.1"/>
    <property type="molecule type" value="Genomic_DNA"/>
</dbReference>
<evidence type="ECO:0000259" key="10">
    <source>
        <dbReference type="PROSITE" id="PS50026"/>
    </source>
</evidence>
<dbReference type="PROSITE" id="PS50026">
    <property type="entry name" value="EGF_3"/>
    <property type="match status" value="1"/>
</dbReference>
<keyword evidence="3 6" id="KW-0245">EGF-like domain</keyword>
<keyword evidence="8" id="KW-0812">Transmembrane</keyword>
<feature type="compositionally biased region" description="Polar residues" evidence="7">
    <location>
        <begin position="800"/>
        <end position="811"/>
    </location>
</feature>